<name>A0A2W4QBA4_9GAMM</name>
<proteinExistence type="inferred from homology"/>
<reference evidence="2 3" key="1">
    <citation type="journal article" date="2018" name="Aquat. Microb. Ecol.">
        <title>Gammaproteobacterial methanotrophs dominate.</title>
        <authorList>
            <person name="Rissanen A.J."/>
            <person name="Saarenheimo J."/>
            <person name="Tiirola M."/>
            <person name="Peura S."/>
            <person name="Aalto S.L."/>
            <person name="Karvinen A."/>
            <person name="Nykanen H."/>
        </authorList>
    </citation>
    <scope>NUCLEOTIDE SEQUENCE [LARGE SCALE GENOMIC DNA]</scope>
    <source>
        <strain evidence="2">AMbin10</strain>
    </source>
</reference>
<dbReference type="InterPro" id="IPR027396">
    <property type="entry name" value="DsrEFH-like"/>
</dbReference>
<evidence type="ECO:0000256" key="1">
    <source>
        <dbReference type="ARBA" id="ARBA00005996"/>
    </source>
</evidence>
<comment type="similarity">
    <text evidence="1">Belongs to the DsrF/TusC family.</text>
</comment>
<dbReference type="InterPro" id="IPR017462">
    <property type="entry name" value="Sulphur_relay_TusC/DsrF"/>
</dbReference>
<dbReference type="Proteomes" id="UP000249396">
    <property type="component" value="Unassembled WGS sequence"/>
</dbReference>
<dbReference type="PANTHER" id="PTHR38780">
    <property type="entry name" value="PROTEIN TUSC"/>
    <property type="match status" value="1"/>
</dbReference>
<dbReference type="GO" id="GO:0016740">
    <property type="term" value="F:transferase activity"/>
    <property type="evidence" value="ECO:0007669"/>
    <property type="project" value="UniProtKB-KW"/>
</dbReference>
<dbReference type="NCBIfam" id="NF001238">
    <property type="entry name" value="PRK00211.1"/>
    <property type="match status" value="1"/>
</dbReference>
<gene>
    <name evidence="2" type="primary">tusC</name>
    <name evidence="2" type="ORF">DM484_29575</name>
</gene>
<evidence type="ECO:0000313" key="2">
    <source>
        <dbReference type="EMBL" id="PZN69513.1"/>
    </source>
</evidence>
<evidence type="ECO:0000313" key="3">
    <source>
        <dbReference type="Proteomes" id="UP000249396"/>
    </source>
</evidence>
<dbReference type="NCBIfam" id="TIGR03010">
    <property type="entry name" value="sulf_tusC_dsrF"/>
    <property type="match status" value="1"/>
</dbReference>
<dbReference type="SUPFAM" id="SSF75169">
    <property type="entry name" value="DsrEFH-like"/>
    <property type="match status" value="1"/>
</dbReference>
<protein>
    <submittedName>
        <fullName evidence="2">Sulfurtransferase complex subunit TusC</fullName>
    </submittedName>
</protein>
<dbReference type="InterPro" id="IPR003787">
    <property type="entry name" value="Sulphur_relay_DsrE/F-like"/>
</dbReference>
<dbReference type="EMBL" id="QJPH01000575">
    <property type="protein sequence ID" value="PZN69513.1"/>
    <property type="molecule type" value="Genomic_DNA"/>
</dbReference>
<sequence>MKNFLFVLRHPPHEGMGIRESLDMVMTVAAFDQSVRVLFLDDGVFLLKLGQCTQNPNLKPTSPLFAALEIYDVEGLWVEQESLAERGLSLADLILPVQTIRREEMAFFLATADIVVAC</sequence>
<dbReference type="Pfam" id="PF02635">
    <property type="entry name" value="DsrE"/>
    <property type="match status" value="1"/>
</dbReference>
<organism evidence="2 3">
    <name type="scientific">Candidatus Methylumidiphilus alinenensis</name>
    <dbReference type="NCBI Taxonomy" id="2202197"/>
    <lineage>
        <taxon>Bacteria</taxon>
        <taxon>Pseudomonadati</taxon>
        <taxon>Pseudomonadota</taxon>
        <taxon>Gammaproteobacteria</taxon>
        <taxon>Methylococcales</taxon>
        <taxon>Candidatus Methylumidiphilus</taxon>
    </lineage>
</organism>
<dbReference type="AlphaFoldDB" id="A0A2W4QBA4"/>
<dbReference type="PANTHER" id="PTHR38780:SF1">
    <property type="entry name" value="PROTEIN TUSC"/>
    <property type="match status" value="1"/>
</dbReference>
<comment type="caution">
    <text evidence="2">The sequence shown here is derived from an EMBL/GenBank/DDBJ whole genome shotgun (WGS) entry which is preliminary data.</text>
</comment>
<keyword evidence="2" id="KW-0808">Transferase</keyword>
<accession>A0A2W4QBA4</accession>
<dbReference type="Gene3D" id="3.40.1260.10">
    <property type="entry name" value="DsrEFH-like"/>
    <property type="match status" value="1"/>
</dbReference>